<dbReference type="InterPro" id="IPR000644">
    <property type="entry name" value="CBS_dom"/>
</dbReference>
<dbReference type="InterPro" id="IPR014743">
    <property type="entry name" value="Cl-channel_core"/>
</dbReference>
<feature type="transmembrane region" description="Helical" evidence="13">
    <location>
        <begin position="370"/>
        <end position="393"/>
    </location>
</feature>
<dbReference type="PANTHER" id="PTHR11689">
    <property type="entry name" value="CHLORIDE CHANNEL PROTEIN CLC FAMILY MEMBER"/>
    <property type="match status" value="1"/>
</dbReference>
<evidence type="ECO:0000259" key="14">
    <source>
        <dbReference type="PROSITE" id="PS51371"/>
    </source>
</evidence>
<feature type="transmembrane region" description="Helical" evidence="13">
    <location>
        <begin position="405"/>
        <end position="425"/>
    </location>
</feature>
<proteinExistence type="inferred from homology"/>
<keyword evidence="3" id="KW-0813">Transport</keyword>
<dbReference type="InterPro" id="IPR001807">
    <property type="entry name" value="ClC"/>
</dbReference>
<dbReference type="Pfam" id="PF00571">
    <property type="entry name" value="CBS"/>
    <property type="match status" value="1"/>
</dbReference>
<organism evidence="15 16">
    <name type="scientific">Coccomyxa viridis</name>
    <dbReference type="NCBI Taxonomy" id="1274662"/>
    <lineage>
        <taxon>Eukaryota</taxon>
        <taxon>Viridiplantae</taxon>
        <taxon>Chlorophyta</taxon>
        <taxon>core chlorophytes</taxon>
        <taxon>Trebouxiophyceae</taxon>
        <taxon>Trebouxiophyceae incertae sedis</taxon>
        <taxon>Coccomyxaceae</taxon>
        <taxon>Coccomyxa</taxon>
    </lineage>
</organism>
<dbReference type="GO" id="GO:0016020">
    <property type="term" value="C:membrane"/>
    <property type="evidence" value="ECO:0007669"/>
    <property type="project" value="UniProtKB-SubCell"/>
</dbReference>
<dbReference type="SUPFAM" id="SSF54631">
    <property type="entry name" value="CBS-domain pair"/>
    <property type="match status" value="1"/>
</dbReference>
<dbReference type="AlphaFoldDB" id="A0AAV1I7S7"/>
<evidence type="ECO:0000256" key="4">
    <source>
        <dbReference type="ARBA" id="ARBA00022692"/>
    </source>
</evidence>
<evidence type="ECO:0000256" key="12">
    <source>
        <dbReference type="SAM" id="MobiDB-lite"/>
    </source>
</evidence>
<evidence type="ECO:0000256" key="13">
    <source>
        <dbReference type="SAM" id="Phobius"/>
    </source>
</evidence>
<evidence type="ECO:0000256" key="9">
    <source>
        <dbReference type="ARBA" id="ARBA00023136"/>
    </source>
</evidence>
<evidence type="ECO:0000256" key="8">
    <source>
        <dbReference type="ARBA" id="ARBA00023122"/>
    </source>
</evidence>
<comment type="caution">
    <text evidence="15">The sequence shown here is derived from an EMBL/GenBank/DDBJ whole genome shotgun (WGS) entry which is preliminary data.</text>
</comment>
<sequence>MPPLHRRRTDELAVQSQTESLDYHLINNKALQWHHHSSRHVQKRVLGLKPHTIVKCITTVVIGLVVGLLAVALGRITETTIVWKNTLLRTIVHSPDYSLQCGMCLAAVFHVGYSVLLVAISSSLVQYCAPVANGAGVSLIMAYLNGNNIPDLLTFRTLLVKFVGTCCGVCANISLGPEAPTVHIGACVANNVTHLACGLCERWDALHGCWSQSQEEDRLEATLGHPRRVRFLERIQSHISSILGSEECQGSVHSHTQEPLLHPGAASSAMPEEQRRDSCACAELCKACTCNGAPPSGHAHGTAHPFRNSPFAKARPDNGPHGSLCSCQRCNHDSAGVAGSASSGGYKSVQPLAASGPALVLHSDADRREFISAGAAGGLAAAFGAPIGGVLFSMEEACTHWSRKVAWRCFTCTTVAVLIVTQLNPEWSRGVLSVKGVKDMASKEWLVQLPFIALVSICSGLLGALFNALHKLLRRVRVSRRKNLLRITEAAVLAAITIIIMIVLSWTLGTCVEVPEWLENGYGITFHCEDGSFNDLATAYMAFPDRTISHLFSLGSLTPQFEVCQGDNCYFTLKSLIILCPSYLLFMVINGGLSTPGGLFMPSIMVGGSFGATCGLLLMRWLPSWQIQPGLYAMCAAAAMLGGVFRASISLVVIFVESSKNTSFIVGIIIAVICSNWVGEAIHSDGIYETDLEADGSVIFLRPSPPPGLNTKKAIDIACKAVWTFRTIESVAYVTWVLRHCNHNGFPVVRGAPGDSEDDRSDNFGLSQEEGTSSREGPLEGVILRSQLMVLLINKAFCDERGEALTSEEAGERLSRELELDKEMRMYHRRTEIPRWASGVLSVDAEDALQPEETMLPPDAESLRRPRLYMDLRPFVDSGPLTVRQETSAFFAHTAFVSLGLRHLCVVDEHSHVRGIVTRRDLDAAAGHGAWRRNRMAPAPRPPDDKGLHMPSRASSGALHRLSALRHLVRSQRPTTHTSARNLQRLFTFNTGQSSSPDIAKWLAGHSDSSSSSASDDVLQTPDQMTRQ</sequence>
<evidence type="ECO:0000256" key="5">
    <source>
        <dbReference type="ARBA" id="ARBA00022737"/>
    </source>
</evidence>
<dbReference type="PROSITE" id="PS51371">
    <property type="entry name" value="CBS"/>
    <property type="match status" value="1"/>
</dbReference>
<dbReference type="PANTHER" id="PTHR11689:SF161">
    <property type="entry name" value="CHLORIDE CHANNEL PROTEIN"/>
    <property type="match status" value="1"/>
</dbReference>
<comment type="subcellular location">
    <subcellularLocation>
        <location evidence="1">Membrane</location>
        <topology evidence="1">Multi-pass membrane protein</topology>
    </subcellularLocation>
</comment>
<feature type="domain" description="CBS" evidence="14">
    <location>
        <begin position="876"/>
        <end position="933"/>
    </location>
</feature>
<evidence type="ECO:0000313" key="15">
    <source>
        <dbReference type="EMBL" id="CAK0780477.1"/>
    </source>
</evidence>
<dbReference type="SUPFAM" id="SSF81340">
    <property type="entry name" value="Clc chloride channel"/>
    <property type="match status" value="2"/>
</dbReference>
<name>A0AAV1I7S7_9CHLO</name>
<keyword evidence="7" id="KW-0406">Ion transport</keyword>
<feature type="transmembrane region" description="Helical" evidence="13">
    <location>
        <begin position="599"/>
        <end position="619"/>
    </location>
</feature>
<dbReference type="Gene3D" id="1.10.3080.10">
    <property type="entry name" value="Clc chloride channel"/>
    <property type="match status" value="2"/>
</dbReference>
<feature type="transmembrane region" description="Helical" evidence="13">
    <location>
        <begin position="631"/>
        <end position="656"/>
    </location>
</feature>
<keyword evidence="6 13" id="KW-1133">Transmembrane helix</keyword>
<evidence type="ECO:0000256" key="3">
    <source>
        <dbReference type="ARBA" id="ARBA00022448"/>
    </source>
</evidence>
<feature type="transmembrane region" description="Helical" evidence="13">
    <location>
        <begin position="445"/>
        <end position="469"/>
    </location>
</feature>
<dbReference type="Gene3D" id="3.10.580.10">
    <property type="entry name" value="CBS-domain"/>
    <property type="match status" value="1"/>
</dbReference>
<dbReference type="Pfam" id="PF00654">
    <property type="entry name" value="Voltage_CLC"/>
    <property type="match status" value="2"/>
</dbReference>
<evidence type="ECO:0000256" key="11">
    <source>
        <dbReference type="PROSITE-ProRule" id="PRU00703"/>
    </source>
</evidence>
<keyword evidence="4 13" id="KW-0812">Transmembrane</keyword>
<evidence type="ECO:0000313" key="16">
    <source>
        <dbReference type="Proteomes" id="UP001314263"/>
    </source>
</evidence>
<protein>
    <recommendedName>
        <fullName evidence="14">CBS domain-containing protein</fullName>
    </recommendedName>
</protein>
<feature type="region of interest" description="Disordered" evidence="12">
    <location>
        <begin position="929"/>
        <end position="953"/>
    </location>
</feature>
<comment type="similarity">
    <text evidence="2">Belongs to the chloride channel (TC 2.A.49) family.</text>
</comment>
<feature type="region of interest" description="Disordered" evidence="12">
    <location>
        <begin position="749"/>
        <end position="778"/>
    </location>
</feature>
<dbReference type="EMBL" id="CAUYUE010000006">
    <property type="protein sequence ID" value="CAK0780477.1"/>
    <property type="molecule type" value="Genomic_DNA"/>
</dbReference>
<feature type="region of interest" description="Disordered" evidence="12">
    <location>
        <begin position="990"/>
        <end position="1028"/>
    </location>
</feature>
<evidence type="ECO:0000256" key="10">
    <source>
        <dbReference type="ARBA" id="ARBA00023214"/>
    </source>
</evidence>
<feature type="compositionally biased region" description="Low complexity" evidence="12">
    <location>
        <begin position="1007"/>
        <end position="1017"/>
    </location>
</feature>
<dbReference type="InterPro" id="IPR051280">
    <property type="entry name" value="Cl-channel/antiporter"/>
</dbReference>
<keyword evidence="5" id="KW-0677">Repeat</keyword>
<evidence type="ECO:0000256" key="2">
    <source>
        <dbReference type="ARBA" id="ARBA00009476"/>
    </source>
</evidence>
<reference evidence="15 16" key="1">
    <citation type="submission" date="2023-10" db="EMBL/GenBank/DDBJ databases">
        <authorList>
            <person name="Maclean D."/>
            <person name="Macfadyen A."/>
        </authorList>
    </citation>
    <scope>NUCLEOTIDE SEQUENCE [LARGE SCALE GENOMIC DNA]</scope>
</reference>
<feature type="transmembrane region" description="Helical" evidence="13">
    <location>
        <begin position="53"/>
        <end position="77"/>
    </location>
</feature>
<dbReference type="InterPro" id="IPR046342">
    <property type="entry name" value="CBS_dom_sf"/>
</dbReference>
<keyword evidence="9 13" id="KW-0472">Membrane</keyword>
<dbReference type="Proteomes" id="UP001314263">
    <property type="component" value="Unassembled WGS sequence"/>
</dbReference>
<keyword evidence="16" id="KW-1185">Reference proteome</keyword>
<keyword evidence="10" id="KW-0868">Chloride</keyword>
<evidence type="ECO:0000256" key="6">
    <source>
        <dbReference type="ARBA" id="ARBA00022989"/>
    </source>
</evidence>
<accession>A0AAV1I7S7</accession>
<keyword evidence="8 11" id="KW-0129">CBS domain</keyword>
<feature type="compositionally biased region" description="Polar residues" evidence="12">
    <location>
        <begin position="764"/>
        <end position="775"/>
    </location>
</feature>
<evidence type="ECO:0000256" key="1">
    <source>
        <dbReference type="ARBA" id="ARBA00004141"/>
    </source>
</evidence>
<dbReference type="GO" id="GO:0015108">
    <property type="term" value="F:chloride transmembrane transporter activity"/>
    <property type="evidence" value="ECO:0007669"/>
    <property type="project" value="InterPro"/>
</dbReference>
<feature type="transmembrane region" description="Helical" evidence="13">
    <location>
        <begin position="662"/>
        <end position="679"/>
    </location>
</feature>
<gene>
    <name evidence="15" type="ORF">CVIRNUC_005066</name>
</gene>
<dbReference type="SMART" id="SM00116">
    <property type="entry name" value="CBS"/>
    <property type="match status" value="1"/>
</dbReference>
<evidence type="ECO:0000256" key="7">
    <source>
        <dbReference type="ARBA" id="ARBA00023065"/>
    </source>
</evidence>
<feature type="transmembrane region" description="Helical" evidence="13">
    <location>
        <begin position="490"/>
        <end position="508"/>
    </location>
</feature>